<reference evidence="2 3" key="1">
    <citation type="submission" date="2017-09" db="EMBL/GenBank/DDBJ databases">
        <title>Genomic, metabolic, and phenotypic characteristics of bacterial isolates from the natural microbiome of the model nematode Caenorhabditis elegans.</title>
        <authorList>
            <person name="Zimmermann J."/>
            <person name="Obeng N."/>
            <person name="Yang W."/>
            <person name="Obeng O."/>
            <person name="Kissoyan K."/>
            <person name="Pees B."/>
            <person name="Dirksen P."/>
            <person name="Hoppner M."/>
            <person name="Franke A."/>
            <person name="Rosenstiel P."/>
            <person name="Leippe M."/>
            <person name="Dierking K."/>
            <person name="Kaleta C."/>
            <person name="Schulenburg H."/>
        </authorList>
    </citation>
    <scope>NUCLEOTIDE SEQUENCE [LARGE SCALE GENOMIC DNA]</scope>
    <source>
        <strain evidence="2 3">MYb184</strain>
    </source>
</reference>
<dbReference type="EMBL" id="PCQE01000018">
    <property type="protein sequence ID" value="PRC04971.1"/>
    <property type="molecule type" value="Genomic_DNA"/>
</dbReference>
<proteinExistence type="predicted"/>
<keyword evidence="1" id="KW-0472">Membrane</keyword>
<keyword evidence="1" id="KW-0812">Transmembrane</keyword>
<dbReference type="Proteomes" id="UP000239458">
    <property type="component" value="Unassembled WGS sequence"/>
</dbReference>
<protein>
    <submittedName>
        <fullName evidence="2">Uncharacterized protein</fullName>
    </submittedName>
</protein>
<sequence>MLDVGDTLIKGEDYLFSLGGEYLIRQIAFVLLCIVAVAITSKKLQMVLVLAAITYQVSWISRLYVIL</sequence>
<feature type="transmembrane region" description="Helical" evidence="1">
    <location>
        <begin position="22"/>
        <end position="40"/>
    </location>
</feature>
<feature type="transmembrane region" description="Helical" evidence="1">
    <location>
        <begin position="47"/>
        <end position="66"/>
    </location>
</feature>
<organism evidence="2 3">
    <name type="scientific">Pseudomonas cedrina</name>
    <dbReference type="NCBI Taxonomy" id="651740"/>
    <lineage>
        <taxon>Bacteria</taxon>
        <taxon>Pseudomonadati</taxon>
        <taxon>Pseudomonadota</taxon>
        <taxon>Gammaproteobacteria</taxon>
        <taxon>Pseudomonadales</taxon>
        <taxon>Pseudomonadaceae</taxon>
        <taxon>Pseudomonas</taxon>
    </lineage>
</organism>
<gene>
    <name evidence="2" type="ORF">CQ006_13100</name>
</gene>
<comment type="caution">
    <text evidence="2">The sequence shown here is derived from an EMBL/GenBank/DDBJ whole genome shotgun (WGS) entry which is preliminary data.</text>
</comment>
<accession>A0A2S9DQU3</accession>
<evidence type="ECO:0000256" key="1">
    <source>
        <dbReference type="SAM" id="Phobius"/>
    </source>
</evidence>
<evidence type="ECO:0000313" key="3">
    <source>
        <dbReference type="Proteomes" id="UP000239458"/>
    </source>
</evidence>
<dbReference type="AlphaFoldDB" id="A0A2S9DQU3"/>
<keyword evidence="1" id="KW-1133">Transmembrane helix</keyword>
<name>A0A2S9DQU3_PSECE</name>
<evidence type="ECO:0000313" key="2">
    <source>
        <dbReference type="EMBL" id="PRC04971.1"/>
    </source>
</evidence>